<dbReference type="Pfam" id="PF04970">
    <property type="entry name" value="LRAT"/>
    <property type="match status" value="1"/>
</dbReference>
<keyword evidence="2" id="KW-0808">Transferase</keyword>
<dbReference type="OMA" id="CTSEMEM"/>
<dbReference type="RefSeq" id="XP_055898347.1">
    <property type="nucleotide sequence ID" value="XM_056042372.1"/>
</dbReference>
<dbReference type="PANTHER" id="PTHR13943:SF77">
    <property type="entry name" value="LRAT DOMAIN-CONTAINING PROTEIN"/>
    <property type="match status" value="1"/>
</dbReference>
<dbReference type="GO" id="GO:0016410">
    <property type="term" value="F:N-acyltransferase activity"/>
    <property type="evidence" value="ECO:0007669"/>
    <property type="project" value="TreeGrafter"/>
</dbReference>
<evidence type="ECO:0000313" key="7">
    <source>
        <dbReference type="RefSeq" id="XP_055898347.1"/>
    </source>
</evidence>
<feature type="domain" description="LRAT" evidence="5">
    <location>
        <begin position="31"/>
        <end position="135"/>
    </location>
</feature>
<evidence type="ECO:0000256" key="2">
    <source>
        <dbReference type="ARBA" id="ARBA00022679"/>
    </source>
</evidence>
<evidence type="ECO:0000256" key="4">
    <source>
        <dbReference type="ARBA" id="ARBA00023098"/>
    </source>
</evidence>
<accession>A0A9W3BFY0</accession>
<dbReference type="GO" id="GO:0004623">
    <property type="term" value="F:phospholipase A2 activity"/>
    <property type="evidence" value="ECO:0007669"/>
    <property type="project" value="TreeGrafter"/>
</dbReference>
<keyword evidence="4" id="KW-0443">Lipid metabolism</keyword>
<dbReference type="InterPro" id="IPR007053">
    <property type="entry name" value="LRAT_dom"/>
</dbReference>
<dbReference type="InterPro" id="IPR051496">
    <property type="entry name" value="H-rev107_PLA/AT"/>
</dbReference>
<dbReference type="GO" id="GO:0005737">
    <property type="term" value="C:cytoplasm"/>
    <property type="evidence" value="ECO:0007669"/>
    <property type="project" value="TreeGrafter"/>
</dbReference>
<dbReference type="GO" id="GO:0070292">
    <property type="term" value="P:N-acylphosphatidylethanolamine metabolic process"/>
    <property type="evidence" value="ECO:0007669"/>
    <property type="project" value="TreeGrafter"/>
</dbReference>
<dbReference type="GeneID" id="129928341"/>
<dbReference type="OrthoDB" id="6065624at2759"/>
<gene>
    <name evidence="7" type="primary">LOC129928341</name>
</gene>
<dbReference type="Proteomes" id="UP001165740">
    <property type="component" value="Chromosome 9"/>
</dbReference>
<keyword evidence="3" id="KW-0378">Hydrolase</keyword>
<sequence>MASPSKSDSHALSRIRARNDYVMRFLQPGDLVKIDRRIYYHWGVYIGDGKLIHITKERPLDKSCGEIREDDLMKVAGKSKIYAGNDRDSRYTPRSPDKIVKKAKRCVGSVDYNLITRNCEHFANYCRYGQRVSEQLLFLGSPSEELKERSLHSDSLFND</sequence>
<dbReference type="PANTHER" id="PTHR13943">
    <property type="entry name" value="HRAS-LIKE SUPPRESSOR - RELATED"/>
    <property type="match status" value="1"/>
</dbReference>
<dbReference type="GO" id="GO:0008970">
    <property type="term" value="F:phospholipase A1 activity"/>
    <property type="evidence" value="ECO:0007669"/>
    <property type="project" value="TreeGrafter"/>
</dbReference>
<reference evidence="7" key="1">
    <citation type="submission" date="2025-08" db="UniProtKB">
        <authorList>
            <consortium name="RefSeq"/>
        </authorList>
    </citation>
    <scope>IDENTIFICATION</scope>
</reference>
<evidence type="ECO:0000256" key="1">
    <source>
        <dbReference type="ARBA" id="ARBA00007824"/>
    </source>
</evidence>
<dbReference type="SUPFAM" id="SSF54001">
    <property type="entry name" value="Cysteine proteinases"/>
    <property type="match status" value="1"/>
</dbReference>
<dbReference type="AlphaFoldDB" id="A0A9W3BFY0"/>
<dbReference type="InterPro" id="IPR038765">
    <property type="entry name" value="Papain-like_cys_pep_sf"/>
</dbReference>
<proteinExistence type="inferred from homology"/>
<protein>
    <submittedName>
        <fullName evidence="7">Phospholipase A and acyltransferase 3-like isoform X1</fullName>
    </submittedName>
</protein>
<evidence type="ECO:0000256" key="3">
    <source>
        <dbReference type="ARBA" id="ARBA00022801"/>
    </source>
</evidence>
<evidence type="ECO:0000313" key="6">
    <source>
        <dbReference type="Proteomes" id="UP001165740"/>
    </source>
</evidence>
<name>A0A9W3BFY0_BIOGL</name>
<comment type="similarity">
    <text evidence="1">Belongs to the H-rev107 family.</text>
</comment>
<evidence type="ECO:0000259" key="5">
    <source>
        <dbReference type="PROSITE" id="PS51934"/>
    </source>
</evidence>
<dbReference type="PROSITE" id="PS51934">
    <property type="entry name" value="LRAT"/>
    <property type="match status" value="1"/>
</dbReference>
<keyword evidence="6" id="KW-1185">Reference proteome</keyword>
<dbReference type="Gene3D" id="3.90.1720.10">
    <property type="entry name" value="endopeptidase domain like (from Nostoc punctiforme)"/>
    <property type="match status" value="1"/>
</dbReference>
<organism evidence="6 7">
    <name type="scientific">Biomphalaria glabrata</name>
    <name type="common">Bloodfluke planorb</name>
    <name type="synonym">Freshwater snail</name>
    <dbReference type="NCBI Taxonomy" id="6526"/>
    <lineage>
        <taxon>Eukaryota</taxon>
        <taxon>Metazoa</taxon>
        <taxon>Spiralia</taxon>
        <taxon>Lophotrochozoa</taxon>
        <taxon>Mollusca</taxon>
        <taxon>Gastropoda</taxon>
        <taxon>Heterobranchia</taxon>
        <taxon>Euthyneura</taxon>
        <taxon>Panpulmonata</taxon>
        <taxon>Hygrophila</taxon>
        <taxon>Lymnaeoidea</taxon>
        <taxon>Planorbidae</taxon>
        <taxon>Biomphalaria</taxon>
    </lineage>
</organism>